<organism evidence="2">
    <name type="scientific">Streptomyces sp. SID12501</name>
    <dbReference type="NCBI Taxonomy" id="2706042"/>
    <lineage>
        <taxon>Bacteria</taxon>
        <taxon>Bacillati</taxon>
        <taxon>Actinomycetota</taxon>
        <taxon>Actinomycetes</taxon>
        <taxon>Kitasatosporales</taxon>
        <taxon>Streptomycetaceae</taxon>
        <taxon>Streptomyces</taxon>
    </lineage>
</organism>
<evidence type="ECO:0000313" key="2">
    <source>
        <dbReference type="EMBL" id="NEC84740.1"/>
    </source>
</evidence>
<protein>
    <submittedName>
        <fullName evidence="2">Uncharacterized protein</fullName>
    </submittedName>
</protein>
<gene>
    <name evidence="2" type="ORF">G3I71_02410</name>
</gene>
<name>A0A6B3BG15_9ACTN</name>
<dbReference type="EMBL" id="JAAGLU010000002">
    <property type="protein sequence ID" value="NEC84740.1"/>
    <property type="molecule type" value="Genomic_DNA"/>
</dbReference>
<feature type="transmembrane region" description="Helical" evidence="1">
    <location>
        <begin position="70"/>
        <end position="94"/>
    </location>
</feature>
<dbReference type="AlphaFoldDB" id="A0A6B3BG15"/>
<sequence length="99" mass="10484">MATIAMTHSGANTPGEHFQLAAFTAAAAVLVIWLGRRQRRTGRSFIFTDKAVRIGGTLIQPPPPSRWNRAIGCIGIGVGGFFILSAVVNLAMALHGLLT</sequence>
<accession>A0A6B3BG15</accession>
<evidence type="ECO:0000256" key="1">
    <source>
        <dbReference type="SAM" id="Phobius"/>
    </source>
</evidence>
<proteinExistence type="predicted"/>
<keyword evidence="1" id="KW-0472">Membrane</keyword>
<keyword evidence="1" id="KW-1133">Transmembrane helix</keyword>
<reference evidence="2" key="1">
    <citation type="submission" date="2020-01" db="EMBL/GenBank/DDBJ databases">
        <title>Insect and environment-associated Actinomycetes.</title>
        <authorList>
            <person name="Currrie C."/>
            <person name="Chevrette M."/>
            <person name="Carlson C."/>
            <person name="Stubbendieck R."/>
            <person name="Wendt-Pienkowski E."/>
        </authorList>
    </citation>
    <scope>NUCLEOTIDE SEQUENCE</scope>
    <source>
        <strain evidence="2">SID12501</strain>
    </source>
</reference>
<keyword evidence="1" id="KW-0812">Transmembrane</keyword>
<comment type="caution">
    <text evidence="2">The sequence shown here is derived from an EMBL/GenBank/DDBJ whole genome shotgun (WGS) entry which is preliminary data.</text>
</comment>
<feature type="transmembrane region" description="Helical" evidence="1">
    <location>
        <begin position="17"/>
        <end position="35"/>
    </location>
</feature>